<dbReference type="GO" id="GO:0071555">
    <property type="term" value="P:cell wall organization"/>
    <property type="evidence" value="ECO:0007669"/>
    <property type="project" value="UniProtKB-KW"/>
</dbReference>
<dbReference type="GO" id="GO:0051301">
    <property type="term" value="P:cell division"/>
    <property type="evidence" value="ECO:0007669"/>
    <property type="project" value="UniProtKB-KW"/>
</dbReference>
<gene>
    <name evidence="17" type="ORF">Ao3042_02849</name>
</gene>
<protein>
    <recommendedName>
        <fullName evidence="12">UDP-N-acetylglucosamine 1-carboxyvinyltransferase</fullName>
        <ecNumber evidence="11">2.5.1.7</ecNumber>
    </recommendedName>
    <alternativeName>
        <fullName evidence="13">Enoylpyruvate transferase</fullName>
    </alternativeName>
    <alternativeName>
        <fullName evidence="14">UDP-N-acetylglucosamine enolpyruvyl transferase</fullName>
    </alternativeName>
</protein>
<evidence type="ECO:0000256" key="4">
    <source>
        <dbReference type="ARBA" id="ARBA00022618"/>
    </source>
</evidence>
<evidence type="ECO:0000256" key="14">
    <source>
        <dbReference type="ARBA" id="ARBA00042842"/>
    </source>
</evidence>
<comment type="catalytic activity">
    <reaction evidence="15">
        <text>phosphoenolpyruvate + UDP-N-acetyl-alpha-D-glucosamine = UDP-N-acetyl-3-O-(1-carboxyvinyl)-alpha-D-glucosamine + phosphate</text>
        <dbReference type="Rhea" id="RHEA:18681"/>
        <dbReference type="ChEBI" id="CHEBI:43474"/>
        <dbReference type="ChEBI" id="CHEBI:57705"/>
        <dbReference type="ChEBI" id="CHEBI:58702"/>
        <dbReference type="ChEBI" id="CHEBI:68483"/>
        <dbReference type="EC" id="2.5.1.7"/>
    </reaction>
</comment>
<dbReference type="InterPro" id="IPR005750">
    <property type="entry name" value="UDP_GlcNAc_COvinyl_MurA"/>
</dbReference>
<comment type="subcellular location">
    <subcellularLocation>
        <location evidence="1">Cytoplasm</location>
    </subcellularLocation>
</comment>
<comment type="pathway">
    <text evidence="2">Cell wall biogenesis; peptidoglycan biosynthesis.</text>
</comment>
<dbReference type="PANTHER" id="PTHR43783:SF1">
    <property type="entry name" value="UDP-N-ACETYLGLUCOSAMINE 1-CARBOXYVINYLTRANSFERASE"/>
    <property type="match status" value="1"/>
</dbReference>
<dbReference type="OrthoDB" id="1718875at2759"/>
<name>I8U1G8_ASPO3</name>
<dbReference type="GO" id="GO:0008360">
    <property type="term" value="P:regulation of cell shape"/>
    <property type="evidence" value="ECO:0007669"/>
    <property type="project" value="UniProtKB-KW"/>
</dbReference>
<keyword evidence="9" id="KW-0961">Cell wall biogenesis/degradation</keyword>
<dbReference type="InterPro" id="IPR036188">
    <property type="entry name" value="FAD/NAD-bd_sf"/>
</dbReference>
<reference evidence="18" key="2">
    <citation type="submission" date="2012-06" db="EMBL/GenBank/DDBJ databases">
        <title>Comparative genomic analyses of Aspergillus oryzae 3.042 and A. oryzae RIB40 for soy-sauce fermentation.</title>
        <authorList>
            <person name="Zhao G."/>
            <person name="Hou L."/>
            <person name="Wang C."/>
            <person name="Cao X."/>
        </authorList>
    </citation>
    <scope>NUCLEOTIDE SEQUENCE [LARGE SCALE GENOMIC DNA]</scope>
    <source>
        <strain evidence="18">3.042</strain>
    </source>
</reference>
<evidence type="ECO:0000256" key="15">
    <source>
        <dbReference type="ARBA" id="ARBA00047527"/>
    </source>
</evidence>
<dbReference type="NCBIfam" id="NF006873">
    <property type="entry name" value="PRK09369.1"/>
    <property type="match status" value="1"/>
</dbReference>
<evidence type="ECO:0000256" key="1">
    <source>
        <dbReference type="ARBA" id="ARBA00004496"/>
    </source>
</evidence>
<dbReference type="Gene3D" id="3.50.50.60">
    <property type="entry name" value="FAD/NAD(P)-binding domain"/>
    <property type="match status" value="1"/>
</dbReference>
<dbReference type="AlphaFoldDB" id="I8U1G8"/>
<keyword evidence="6" id="KW-0133">Cell shape</keyword>
<keyword evidence="3" id="KW-0963">Cytoplasm</keyword>
<evidence type="ECO:0000256" key="6">
    <source>
        <dbReference type="ARBA" id="ARBA00022960"/>
    </source>
</evidence>
<evidence type="ECO:0000256" key="3">
    <source>
        <dbReference type="ARBA" id="ARBA00022490"/>
    </source>
</evidence>
<dbReference type="GO" id="GO:0005737">
    <property type="term" value="C:cytoplasm"/>
    <property type="evidence" value="ECO:0007669"/>
    <property type="project" value="UniProtKB-SubCell"/>
</dbReference>
<dbReference type="CDD" id="cd01555">
    <property type="entry name" value="UdpNAET"/>
    <property type="match status" value="1"/>
</dbReference>
<evidence type="ECO:0000256" key="2">
    <source>
        <dbReference type="ARBA" id="ARBA00004752"/>
    </source>
</evidence>
<evidence type="ECO:0000256" key="8">
    <source>
        <dbReference type="ARBA" id="ARBA00023306"/>
    </source>
</evidence>
<evidence type="ECO:0000256" key="13">
    <source>
        <dbReference type="ARBA" id="ARBA00042443"/>
    </source>
</evidence>
<dbReference type="EMBL" id="AKHY01000113">
    <property type="protein sequence ID" value="EIT80620.1"/>
    <property type="molecule type" value="Genomic_DNA"/>
</dbReference>
<accession>I8U1G8</accession>
<evidence type="ECO:0000256" key="10">
    <source>
        <dbReference type="ARBA" id="ARBA00038367"/>
    </source>
</evidence>
<evidence type="ECO:0000256" key="11">
    <source>
        <dbReference type="ARBA" id="ARBA00039108"/>
    </source>
</evidence>
<dbReference type="InterPro" id="IPR001986">
    <property type="entry name" value="Enolpyruvate_Tfrase_dom"/>
</dbReference>
<comment type="caution">
    <text evidence="17">The sequence shown here is derived from an EMBL/GenBank/DDBJ whole genome shotgun (WGS) entry which is preliminary data.</text>
</comment>
<dbReference type="HOGENOM" id="CLU_021743_1_0_1"/>
<dbReference type="SUPFAM" id="SSF51905">
    <property type="entry name" value="FAD/NAD(P)-binding domain"/>
    <property type="match status" value="1"/>
</dbReference>
<feature type="domain" description="Enolpyruvate transferase" evidence="16">
    <location>
        <begin position="8"/>
        <end position="288"/>
    </location>
</feature>
<dbReference type="InterPro" id="IPR050068">
    <property type="entry name" value="MurA_subfamily"/>
</dbReference>
<dbReference type="Proteomes" id="UP000002812">
    <property type="component" value="Unassembled WGS sequence"/>
</dbReference>
<organism evidence="17 18">
    <name type="scientific">Aspergillus oryzae (strain 3.042)</name>
    <name type="common">Yellow koji mold</name>
    <dbReference type="NCBI Taxonomy" id="1160506"/>
    <lineage>
        <taxon>Eukaryota</taxon>
        <taxon>Fungi</taxon>
        <taxon>Dikarya</taxon>
        <taxon>Ascomycota</taxon>
        <taxon>Pezizomycotina</taxon>
        <taxon>Eurotiomycetes</taxon>
        <taxon>Eurotiomycetidae</taxon>
        <taxon>Eurotiales</taxon>
        <taxon>Aspergillaceae</taxon>
        <taxon>Aspergillus</taxon>
        <taxon>Aspergillus subgen. Circumdati</taxon>
    </lineage>
</organism>
<keyword evidence="4" id="KW-0132">Cell division</keyword>
<dbReference type="Gene3D" id="3.65.10.10">
    <property type="entry name" value="Enolpyruvate transferase domain"/>
    <property type="match status" value="2"/>
</dbReference>
<evidence type="ECO:0000256" key="7">
    <source>
        <dbReference type="ARBA" id="ARBA00022984"/>
    </source>
</evidence>
<keyword evidence="8" id="KW-0131">Cell cycle</keyword>
<dbReference type="GO" id="GO:0008760">
    <property type="term" value="F:UDP-N-acetylglucosamine 1-carboxyvinyltransferase activity"/>
    <property type="evidence" value="ECO:0007669"/>
    <property type="project" value="UniProtKB-EC"/>
</dbReference>
<dbReference type="GO" id="GO:0019277">
    <property type="term" value="P:UDP-N-acetylgalactosamine biosynthetic process"/>
    <property type="evidence" value="ECO:0007669"/>
    <property type="project" value="InterPro"/>
</dbReference>
<evidence type="ECO:0000256" key="9">
    <source>
        <dbReference type="ARBA" id="ARBA00023316"/>
    </source>
</evidence>
<evidence type="ECO:0000256" key="5">
    <source>
        <dbReference type="ARBA" id="ARBA00022679"/>
    </source>
</evidence>
<evidence type="ECO:0000313" key="18">
    <source>
        <dbReference type="Proteomes" id="UP000002812"/>
    </source>
</evidence>
<feature type="domain" description="Enolpyruvate transferase" evidence="16">
    <location>
        <begin position="293"/>
        <end position="390"/>
    </location>
</feature>
<dbReference type="EC" id="2.5.1.7" evidence="11"/>
<dbReference type="SUPFAM" id="SSF55205">
    <property type="entry name" value="EPT/RTPC-like"/>
    <property type="match status" value="1"/>
</dbReference>
<evidence type="ECO:0000256" key="12">
    <source>
        <dbReference type="ARBA" id="ARBA00039754"/>
    </source>
</evidence>
<comment type="similarity">
    <text evidence="10">Belongs to the EPSP synthase family. MurA subfamily.</text>
</comment>
<reference evidence="17 18" key="1">
    <citation type="journal article" date="2012" name="Eukaryot. Cell">
        <title>Draft genome sequence of Aspergillus oryzae strain 3.042.</title>
        <authorList>
            <person name="Zhao G."/>
            <person name="Yao Y."/>
            <person name="Qi W."/>
            <person name="Wang C."/>
            <person name="Hou L."/>
            <person name="Zeng B."/>
            <person name="Cao X."/>
        </authorList>
    </citation>
    <scope>NUCLEOTIDE SEQUENCE [LARGE SCALE GENOMIC DNA]</scope>
    <source>
        <strain evidence="17 18">3.042</strain>
    </source>
</reference>
<dbReference type="InterPro" id="IPR013792">
    <property type="entry name" value="RNA3'P_cycl/enolpyr_Trfase_a/b"/>
</dbReference>
<keyword evidence="5 17" id="KW-0808">Transferase</keyword>
<proteinExistence type="inferred from homology"/>
<dbReference type="InterPro" id="IPR036968">
    <property type="entry name" value="Enolpyruvate_Tfrase_sf"/>
</dbReference>
<dbReference type="Pfam" id="PF00275">
    <property type="entry name" value="EPSP_synthase"/>
    <property type="match status" value="2"/>
</dbReference>
<keyword evidence="7" id="KW-0573">Peptidoglycan synthesis</keyword>
<evidence type="ECO:0000313" key="17">
    <source>
        <dbReference type="EMBL" id="EIT80620.1"/>
    </source>
</evidence>
<sequence length="685" mass="74743">MPSAIAIDGGRDVTGNVRVSGSKNAGLPLMAATLLAPGPSTLHGLPPVSDIKNMGSILQYLGGDVSQVSDNFTIDTTDVTSRFVPAQLTDSLRASILFLGPLLARFGHACLSFPGGCSIGNRPVEEHINGLRKLGACITVTDTYIEAHAPQLQGATIDMQTPSVTGTMNLIMAACLARGVTHIHNAAREPEVGDLINFLVLMGVDIHGAGTDQLVIHGRHSTPLSPCQYGVMEDRIEVGTFLILGAICGNPLTVYPCHPEQHVMLIKNLKAVGARVDISDDSVTVWKAKQPLAFMVLLCLAQGTSHVTESVFERRFGQCFGLRAMGAGIRVCERTAVISGVEKLSGALVSGSDLRATASLILAAVVGRGRSVVGGIKYLDRGYYHLERKLAKIGVAVERLHEPGPRRLFYTYNAIVAQCPPVPGLRPHDMHSISNDRFSFLLLCQPTFISYIAYCKLPKDKQCVWPNRVRFTDDDMEALARKLADYPICESVVFGELWRTRTKAQLISLEEGALDHWFFGRTVMAGDAIHKGTTKSALGGCTAMEDGVAITNQLHQLLNRHRNKKPSTVEISAAMQEYQDSRLDPGGDLTRLQAFDGWYFYIMQRWLTPWIGLDTLAINIAKLAGAGTKLSFVDFPEQKGLLGWQDTIAVEARKKRQRKLPKSSTLLWFLPRDPHHVWSGIEAAH</sequence>
<dbReference type="PANTHER" id="PTHR43783">
    <property type="entry name" value="UDP-N-ACETYLGLUCOSAMINE 1-CARBOXYVINYLTRANSFERASE"/>
    <property type="match status" value="1"/>
</dbReference>
<evidence type="ECO:0000259" key="16">
    <source>
        <dbReference type="Pfam" id="PF00275"/>
    </source>
</evidence>